<dbReference type="EMBL" id="JADEWL010000101">
    <property type="protein sequence ID" value="MBE9215461.1"/>
    <property type="molecule type" value="Genomic_DNA"/>
</dbReference>
<accession>A0A8J7K328</accession>
<evidence type="ECO:0000313" key="2">
    <source>
        <dbReference type="Proteomes" id="UP000620559"/>
    </source>
</evidence>
<proteinExistence type="predicted"/>
<evidence type="ECO:0000313" key="1">
    <source>
        <dbReference type="EMBL" id="MBE9215461.1"/>
    </source>
</evidence>
<dbReference type="AlphaFoldDB" id="A0A8J7K328"/>
<name>A0A8J7K328_9CYAN</name>
<dbReference type="RefSeq" id="WP_193923554.1">
    <property type="nucleotide sequence ID" value="NZ_JADEWL010000101.1"/>
</dbReference>
<organism evidence="1 2">
    <name type="scientific">Plectonema cf. radiosum LEGE 06105</name>
    <dbReference type="NCBI Taxonomy" id="945769"/>
    <lineage>
        <taxon>Bacteria</taxon>
        <taxon>Bacillati</taxon>
        <taxon>Cyanobacteriota</taxon>
        <taxon>Cyanophyceae</taxon>
        <taxon>Oscillatoriophycideae</taxon>
        <taxon>Oscillatoriales</taxon>
        <taxon>Microcoleaceae</taxon>
        <taxon>Plectonema</taxon>
    </lineage>
</organism>
<reference evidence="1" key="1">
    <citation type="submission" date="2020-10" db="EMBL/GenBank/DDBJ databases">
        <authorList>
            <person name="Castelo-Branco R."/>
            <person name="Eusebio N."/>
            <person name="Adriana R."/>
            <person name="Vieira A."/>
            <person name="Brugerolle De Fraissinette N."/>
            <person name="Rezende De Castro R."/>
            <person name="Schneider M.P."/>
            <person name="Vasconcelos V."/>
            <person name="Leao P.N."/>
        </authorList>
    </citation>
    <scope>NUCLEOTIDE SEQUENCE</scope>
    <source>
        <strain evidence="1">LEGE 06105</strain>
    </source>
</reference>
<keyword evidence="2" id="KW-1185">Reference proteome</keyword>
<comment type="caution">
    <text evidence="1">The sequence shown here is derived from an EMBL/GenBank/DDBJ whole genome shotgun (WGS) entry which is preliminary data.</text>
</comment>
<protein>
    <submittedName>
        <fullName evidence="1">Uncharacterized protein</fullName>
    </submittedName>
</protein>
<sequence length="218" mass="22950">MKLSSLTLSLISGTVALLGLGLSITKVNAQTTFPFQTIYKTQSTTREIAPNITEVTVLGESENAPYGLNNLESMSYVRLDPDTGVSTFVPDATEFGINDLPSLKDEIFGNSNDKLIGTSVGTAITDLENLTVSINGIINITDGAGRFQGATGILNLSENLQISPDPTVPLIGEALVTGSFTVPQRVPEAGNTATILSMGIIGTSLLLHKRQKPSVSNL</sequence>
<gene>
    <name evidence="1" type="ORF">IQ247_22815</name>
</gene>
<dbReference type="Proteomes" id="UP000620559">
    <property type="component" value="Unassembled WGS sequence"/>
</dbReference>